<reference evidence="4 5" key="1">
    <citation type="submission" date="2018-08" db="EMBL/GenBank/DDBJ databases">
        <title>Lactobacillus suantsai sp. nov., isolated from traditional fermented suan-tsai in Taiwan.</title>
        <authorList>
            <person name="Huang C.-H."/>
        </authorList>
    </citation>
    <scope>NUCLEOTIDE SEQUENCE [LARGE SCALE GENOMIC DNA]</scope>
    <source>
        <strain evidence="4 5">BCRC 12945</strain>
    </source>
</reference>
<comment type="caution">
    <text evidence="4">The sequence shown here is derived from an EMBL/GenBank/DDBJ whole genome shotgun (WGS) entry which is preliminary data.</text>
</comment>
<evidence type="ECO:0000313" key="4">
    <source>
        <dbReference type="EMBL" id="RXI79459.1"/>
    </source>
</evidence>
<keyword evidence="5" id="KW-1185">Reference proteome</keyword>
<dbReference type="InterPro" id="IPR058660">
    <property type="entry name" value="WHD_DnaB"/>
</dbReference>
<evidence type="ECO:0000313" key="5">
    <source>
        <dbReference type="Proteomes" id="UP000290602"/>
    </source>
</evidence>
<feature type="domain" description="Replicative helicase loading/DNA remodeling protein DnaB N-terminal winged helix" evidence="3">
    <location>
        <begin position="18"/>
        <end position="212"/>
    </location>
</feature>
<accession>A0A4V1LFJ1</accession>
<organism evidence="4 5">
    <name type="scientific">Levilactobacillus suantsaii</name>
    <dbReference type="NCBI Taxonomy" id="2292255"/>
    <lineage>
        <taxon>Bacteria</taxon>
        <taxon>Bacillati</taxon>
        <taxon>Bacillota</taxon>
        <taxon>Bacilli</taxon>
        <taxon>Lactobacillales</taxon>
        <taxon>Lactobacillaceae</taxon>
        <taxon>Levilactobacillus</taxon>
    </lineage>
</organism>
<dbReference type="Pfam" id="PF07261">
    <property type="entry name" value="DnaB_2"/>
    <property type="match status" value="1"/>
</dbReference>
<gene>
    <name evidence="4" type="ORF">DXH47_03515</name>
</gene>
<name>A0A4V1LFJ1_9LACO</name>
<dbReference type="RefSeq" id="WP_129031700.1">
    <property type="nucleotide sequence ID" value="NZ_CP059603.1"/>
</dbReference>
<dbReference type="InterPro" id="IPR006343">
    <property type="entry name" value="DnaB/C_C"/>
</dbReference>
<feature type="domain" description="DnaB/C C-terminal" evidence="2">
    <location>
        <begin position="318"/>
        <end position="389"/>
    </location>
</feature>
<dbReference type="EMBL" id="QXIL01000004">
    <property type="protein sequence ID" value="RXI79459.1"/>
    <property type="molecule type" value="Genomic_DNA"/>
</dbReference>
<evidence type="ECO:0000259" key="2">
    <source>
        <dbReference type="Pfam" id="PF07261"/>
    </source>
</evidence>
<dbReference type="OrthoDB" id="2082007at2"/>
<sequence>MEDSWHQLSPKTGFIVRLADRLTEQSWQTLSQLYQPVIGPLAAAAFSGLFWLPKRTHLHRHAVLLATLGVDLAHFYAARIRLEATGLLTTTVETTNDLQTFNYTLHAPLAPVDFLKDDLLSVQLLDAVGDDFYQELVNQNKPAAPVKGQDITKTFLDVFQVVGGELKQLPNTITSSRDRLTTAKSTAPEIGTNAADFDLQLLGEILAHSYVDPQSVQAHRQLFLTEHATYGMDEPTMARFIGEATNLATNQFDPEQFKRLIVKQFGQQHRGQLAPTAATSAATSAAPAQAADTTAEAKNNQHLLKAATSKTPTDFLASIKEQTGGFVTNGEQRIVQDLTSRHLFSQGVLNLMIYHVLVDEDRPTLNKNLLDTIANDWSKAAIQTPEQAVVKIQTRKQTTQQAKTRRRNSYRQGTGVTETLPDWAQNPEITKKAASTKLTAKQQADLKARIARFKQRPHGKEES</sequence>
<evidence type="ECO:0000259" key="3">
    <source>
        <dbReference type="Pfam" id="PF25888"/>
    </source>
</evidence>
<dbReference type="Pfam" id="PF25888">
    <property type="entry name" value="WHD_DnaB"/>
    <property type="match status" value="1"/>
</dbReference>
<dbReference type="AlphaFoldDB" id="A0A4V1LFJ1"/>
<comment type="similarity">
    <text evidence="1">Belongs to the DnaB/DnaD family.</text>
</comment>
<proteinExistence type="inferred from homology"/>
<protein>
    <submittedName>
        <fullName evidence="4">Replication initiation/membrane attachment protein</fullName>
    </submittedName>
</protein>
<dbReference type="Proteomes" id="UP000290602">
    <property type="component" value="Unassembled WGS sequence"/>
</dbReference>
<evidence type="ECO:0000256" key="1">
    <source>
        <dbReference type="ARBA" id="ARBA00093462"/>
    </source>
</evidence>